<accession>A0ABS2DFN9</accession>
<feature type="transmembrane region" description="Helical" evidence="1">
    <location>
        <begin position="21"/>
        <end position="41"/>
    </location>
</feature>
<dbReference type="NCBIfam" id="NF041002">
    <property type="entry name" value="pilin_ComGF"/>
    <property type="match status" value="1"/>
</dbReference>
<evidence type="ECO:0000313" key="2">
    <source>
        <dbReference type="EMBL" id="MBM6617304.1"/>
    </source>
</evidence>
<name>A0ABS2DFN9_9BACI</name>
<evidence type="ECO:0000256" key="1">
    <source>
        <dbReference type="SAM" id="Phobius"/>
    </source>
</evidence>
<organism evidence="2 3">
    <name type="scientific">Bacillus suaedaesalsae</name>
    <dbReference type="NCBI Taxonomy" id="2810349"/>
    <lineage>
        <taxon>Bacteria</taxon>
        <taxon>Bacillati</taxon>
        <taxon>Bacillota</taxon>
        <taxon>Bacilli</taxon>
        <taxon>Bacillales</taxon>
        <taxon>Bacillaceae</taxon>
        <taxon>Bacillus</taxon>
    </lineage>
</organism>
<gene>
    <name evidence="2" type="ORF">JR050_06395</name>
</gene>
<reference evidence="2 3" key="1">
    <citation type="submission" date="2021-02" db="EMBL/GenBank/DDBJ databases">
        <title>Bacillus sp. RD4P76, an endophyte from a halophyte.</title>
        <authorList>
            <person name="Sun J.-Q."/>
        </authorList>
    </citation>
    <scope>NUCLEOTIDE SEQUENCE [LARGE SCALE GENOMIC DNA]</scope>
    <source>
        <strain evidence="2 3">RD4P76</strain>
    </source>
</reference>
<dbReference type="InterPro" id="IPR016977">
    <property type="entry name" value="ComGF"/>
</dbReference>
<sequence length="156" mass="18759">MDQFISKRESRLWHRKINQNGYTILEMLIVFFILLTITFLFPQLFIQLTKWIEKPTSLHPFEWEVAISQITMDIREAEAIEIENNRLKLINSDVILYEQYGKLVRRRVNNQGHEIILQQIQSIQFYYTTGGIEIEVEDLEGKMYERKIYTWTNNAI</sequence>
<keyword evidence="1" id="KW-0472">Membrane</keyword>
<comment type="caution">
    <text evidence="2">The sequence shown here is derived from an EMBL/GenBank/DDBJ whole genome shotgun (WGS) entry which is preliminary data.</text>
</comment>
<protein>
    <submittedName>
        <fullName evidence="2">ComGF family competence protein</fullName>
    </submittedName>
</protein>
<keyword evidence="1" id="KW-1133">Transmembrane helix</keyword>
<keyword evidence="1" id="KW-0812">Transmembrane</keyword>
<dbReference type="Proteomes" id="UP001518925">
    <property type="component" value="Unassembled WGS sequence"/>
</dbReference>
<dbReference type="EMBL" id="JAFELM010000021">
    <property type="protein sequence ID" value="MBM6617304.1"/>
    <property type="molecule type" value="Genomic_DNA"/>
</dbReference>
<keyword evidence="3" id="KW-1185">Reference proteome</keyword>
<proteinExistence type="predicted"/>
<evidence type="ECO:0000313" key="3">
    <source>
        <dbReference type="Proteomes" id="UP001518925"/>
    </source>
</evidence>
<dbReference type="RefSeq" id="WP_204202682.1">
    <property type="nucleotide sequence ID" value="NZ_JAFELM010000021.1"/>
</dbReference>
<dbReference type="Pfam" id="PF15980">
    <property type="entry name" value="ComGF"/>
    <property type="match status" value="1"/>
</dbReference>